<evidence type="ECO:0000313" key="2">
    <source>
        <dbReference type="Proteomes" id="UP001415857"/>
    </source>
</evidence>
<reference evidence="1 2" key="1">
    <citation type="journal article" date="2024" name="Plant J.">
        <title>Genome sequences and population genomics reveal climatic adaptation and genomic divergence between two closely related sweetgum species.</title>
        <authorList>
            <person name="Xu W.Q."/>
            <person name="Ren C.Q."/>
            <person name="Zhang X.Y."/>
            <person name="Comes H.P."/>
            <person name="Liu X.H."/>
            <person name="Li Y.G."/>
            <person name="Kettle C.J."/>
            <person name="Jalonen R."/>
            <person name="Gaisberger H."/>
            <person name="Ma Y.Z."/>
            <person name="Qiu Y.X."/>
        </authorList>
    </citation>
    <scope>NUCLEOTIDE SEQUENCE [LARGE SCALE GENOMIC DNA]</scope>
    <source>
        <strain evidence="1">Hangzhou</strain>
    </source>
</reference>
<gene>
    <name evidence="1" type="ORF">L1049_009149</name>
</gene>
<proteinExistence type="predicted"/>
<dbReference type="AlphaFoldDB" id="A0AAP0S7E7"/>
<accession>A0AAP0S7E7</accession>
<comment type="caution">
    <text evidence="1">The sequence shown here is derived from an EMBL/GenBank/DDBJ whole genome shotgun (WGS) entry which is preliminary data.</text>
</comment>
<evidence type="ECO:0000313" key="1">
    <source>
        <dbReference type="EMBL" id="KAK9290968.1"/>
    </source>
</evidence>
<dbReference type="EMBL" id="JBBPBK010000002">
    <property type="protein sequence ID" value="KAK9290968.1"/>
    <property type="molecule type" value="Genomic_DNA"/>
</dbReference>
<dbReference type="Proteomes" id="UP001415857">
    <property type="component" value="Unassembled WGS sequence"/>
</dbReference>
<keyword evidence="2" id="KW-1185">Reference proteome</keyword>
<organism evidence="1 2">
    <name type="scientific">Liquidambar formosana</name>
    <name type="common">Formosan gum</name>
    <dbReference type="NCBI Taxonomy" id="63359"/>
    <lineage>
        <taxon>Eukaryota</taxon>
        <taxon>Viridiplantae</taxon>
        <taxon>Streptophyta</taxon>
        <taxon>Embryophyta</taxon>
        <taxon>Tracheophyta</taxon>
        <taxon>Spermatophyta</taxon>
        <taxon>Magnoliopsida</taxon>
        <taxon>eudicotyledons</taxon>
        <taxon>Gunneridae</taxon>
        <taxon>Pentapetalae</taxon>
        <taxon>Saxifragales</taxon>
        <taxon>Altingiaceae</taxon>
        <taxon>Liquidambar</taxon>
    </lineage>
</organism>
<protein>
    <submittedName>
        <fullName evidence="1">Uncharacterized protein</fullName>
    </submittedName>
</protein>
<sequence length="200" mass="21424">MVEEDEAAAAAAMAAPFLCREPLPLFCYCTSPLPVFLPPFGESAGARERETEKGCPKIWCGPECGPEVEEEDGVGNFTISIFVALLGQLGKKTAISRNEMNGLPALEDFHPSSLIWQQCYKYAVLQQDQVENCSLNRGECRQNEEGLIGIEGLDLIDVGGKALISSASKAEAALPNLESVSPAYSDRNLTSLLGTLGKGL</sequence>
<name>A0AAP0S7E7_LIQFO</name>